<dbReference type="GO" id="GO:0032259">
    <property type="term" value="P:methylation"/>
    <property type="evidence" value="ECO:0007669"/>
    <property type="project" value="UniProtKB-KW"/>
</dbReference>
<evidence type="ECO:0000256" key="5">
    <source>
        <dbReference type="ARBA" id="ARBA00022490"/>
    </source>
</evidence>
<keyword evidence="5" id="KW-0963">Cytoplasm</keyword>
<organism evidence="9 10">
    <name type="scientific">Brachionus calyciflorus</name>
    <dbReference type="NCBI Taxonomy" id="104777"/>
    <lineage>
        <taxon>Eukaryota</taxon>
        <taxon>Metazoa</taxon>
        <taxon>Spiralia</taxon>
        <taxon>Gnathifera</taxon>
        <taxon>Rotifera</taxon>
        <taxon>Eurotatoria</taxon>
        <taxon>Monogononta</taxon>
        <taxon>Pseudotrocha</taxon>
        <taxon>Ploima</taxon>
        <taxon>Brachionidae</taxon>
        <taxon>Brachionus</taxon>
    </lineage>
</organism>
<evidence type="ECO:0000256" key="6">
    <source>
        <dbReference type="ARBA" id="ARBA00022603"/>
    </source>
</evidence>
<name>A0A814GEG5_9BILA</name>
<protein>
    <recommendedName>
        <fullName evidence="4">thiopurine S-methyltransferase</fullName>
        <ecNumber evidence="4">2.1.1.67</ecNumber>
    </recommendedName>
</protein>
<dbReference type="InterPro" id="IPR029063">
    <property type="entry name" value="SAM-dependent_MTases_sf"/>
</dbReference>
<dbReference type="EC" id="2.1.1.67" evidence="4"/>
<evidence type="ECO:0000256" key="4">
    <source>
        <dbReference type="ARBA" id="ARBA00011905"/>
    </source>
</evidence>
<evidence type="ECO:0000313" key="10">
    <source>
        <dbReference type="Proteomes" id="UP000663879"/>
    </source>
</evidence>
<evidence type="ECO:0000313" key="9">
    <source>
        <dbReference type="EMBL" id="CAF0995279.1"/>
    </source>
</evidence>
<evidence type="ECO:0000256" key="3">
    <source>
        <dbReference type="ARBA" id="ARBA00008145"/>
    </source>
</evidence>
<dbReference type="PIRSF" id="PIRSF023956">
    <property type="entry name" value="Thiopurine_S-methyltransferase"/>
    <property type="match status" value="1"/>
</dbReference>
<comment type="catalytic activity">
    <reaction evidence="1">
        <text>S-adenosyl-L-methionine + a thiopurine = S-adenosyl-L-homocysteine + a thiopurine S-methylether.</text>
        <dbReference type="EC" id="2.1.1.67"/>
    </reaction>
</comment>
<evidence type="ECO:0000256" key="2">
    <source>
        <dbReference type="ARBA" id="ARBA00004496"/>
    </source>
</evidence>
<dbReference type="PANTHER" id="PTHR10259">
    <property type="entry name" value="THIOPURINE S-METHYLTRANSFERASE"/>
    <property type="match status" value="1"/>
</dbReference>
<keyword evidence="8" id="KW-0949">S-adenosyl-L-methionine</keyword>
<keyword evidence="10" id="KW-1185">Reference proteome</keyword>
<gene>
    <name evidence="9" type="ORF">OXX778_LOCUS16124</name>
</gene>
<dbReference type="Proteomes" id="UP000663879">
    <property type="component" value="Unassembled WGS sequence"/>
</dbReference>
<dbReference type="OrthoDB" id="276151at2759"/>
<dbReference type="GO" id="GO:0008119">
    <property type="term" value="F:thiopurine S-methyltransferase activity"/>
    <property type="evidence" value="ECO:0007669"/>
    <property type="project" value="UniProtKB-EC"/>
</dbReference>
<dbReference type="Pfam" id="PF05724">
    <property type="entry name" value="TPMT"/>
    <property type="match status" value="1"/>
</dbReference>
<evidence type="ECO:0000256" key="7">
    <source>
        <dbReference type="ARBA" id="ARBA00022679"/>
    </source>
</evidence>
<dbReference type="EMBL" id="CAJNOC010003728">
    <property type="protein sequence ID" value="CAF0995279.1"/>
    <property type="molecule type" value="Genomic_DNA"/>
</dbReference>
<dbReference type="SUPFAM" id="SSF53335">
    <property type="entry name" value="S-adenosyl-L-methionine-dependent methyltransferases"/>
    <property type="match status" value="1"/>
</dbReference>
<comment type="subcellular location">
    <subcellularLocation>
        <location evidence="2">Cytoplasm</location>
    </subcellularLocation>
</comment>
<evidence type="ECO:0000256" key="8">
    <source>
        <dbReference type="ARBA" id="ARBA00022691"/>
    </source>
</evidence>
<dbReference type="PANTHER" id="PTHR10259:SF11">
    <property type="entry name" value="THIOPURINE S-METHYLTRANSFERASE"/>
    <property type="match status" value="1"/>
</dbReference>
<dbReference type="HAMAP" id="MF_00812">
    <property type="entry name" value="Thiopur_methtran"/>
    <property type="match status" value="1"/>
</dbReference>
<comment type="caution">
    <text evidence="9">The sequence shown here is derived from an EMBL/GenBank/DDBJ whole genome shotgun (WGS) entry which is preliminary data.</text>
</comment>
<evidence type="ECO:0000256" key="1">
    <source>
        <dbReference type="ARBA" id="ARBA00000903"/>
    </source>
</evidence>
<dbReference type="PROSITE" id="PS51585">
    <property type="entry name" value="SAM_MT_TPMT"/>
    <property type="match status" value="1"/>
</dbReference>
<dbReference type="GO" id="GO:0005737">
    <property type="term" value="C:cytoplasm"/>
    <property type="evidence" value="ECO:0007669"/>
    <property type="project" value="UniProtKB-SubCell"/>
</dbReference>
<keyword evidence="7" id="KW-0808">Transferase</keyword>
<dbReference type="Gene3D" id="3.40.50.150">
    <property type="entry name" value="Vaccinia Virus protein VP39"/>
    <property type="match status" value="1"/>
</dbReference>
<dbReference type="InterPro" id="IPR025835">
    <property type="entry name" value="Thiopurine_S-MeTrfase"/>
</dbReference>
<comment type="similarity">
    <text evidence="3">Belongs to the class I-like SAM-binding methyltransferase superfamily. TPMT family.</text>
</comment>
<dbReference type="AlphaFoldDB" id="A0A814GEG5"/>
<accession>A0A814GEG5</accession>
<keyword evidence="6" id="KW-0489">Methyltransferase</keyword>
<reference evidence="9" key="1">
    <citation type="submission" date="2021-02" db="EMBL/GenBank/DDBJ databases">
        <authorList>
            <person name="Nowell W R."/>
        </authorList>
    </citation>
    <scope>NUCLEOTIDE SEQUENCE</scope>
    <source>
        <strain evidence="9">Ploen Becks lab</strain>
    </source>
</reference>
<dbReference type="InterPro" id="IPR008854">
    <property type="entry name" value="TPMT"/>
</dbReference>
<sequence length="229" mass="26788">MSEEGVRPTNTDPQFWNERWNKNEIGFHQANNNQNLVKHLNKLVEDNKHIRILFPFCGKAVDMSWLASLGHEVVGVEYVQMACEKFFAENNIKHNVSEVQGFKLFTSEDGKIKIYNGSFFDFTTEHEKPFECVWDRGAYGALHYELRVKYSTHMKSLLAPKVRYLLDVFDYDTSLYPGPPHACKKDEITNLYGSEFKFELLESDQYQAFNQKLADVNQPHVKLYFLTRN</sequence>
<proteinExistence type="inferred from homology"/>
<dbReference type="FunFam" id="3.40.50.150:FF:000101">
    <property type="entry name" value="Thiopurine S-methyltransferase"/>
    <property type="match status" value="1"/>
</dbReference>